<dbReference type="GO" id="GO:0005783">
    <property type="term" value="C:endoplasmic reticulum"/>
    <property type="evidence" value="ECO:0007669"/>
    <property type="project" value="TreeGrafter"/>
</dbReference>
<dbReference type="Pfam" id="PF01553">
    <property type="entry name" value="Acyltransferase"/>
    <property type="match status" value="1"/>
</dbReference>
<evidence type="ECO:0000256" key="1">
    <source>
        <dbReference type="ARBA" id="ARBA00004728"/>
    </source>
</evidence>
<dbReference type="EMBL" id="GBHO01028622">
    <property type="protein sequence ID" value="JAG14982.1"/>
    <property type="molecule type" value="Transcribed_RNA"/>
</dbReference>
<dbReference type="SMART" id="SM00563">
    <property type="entry name" value="PlsC"/>
    <property type="match status" value="1"/>
</dbReference>
<keyword evidence="3 7" id="KW-0808">Transferase</keyword>
<accession>A0A0A9X2N6</accession>
<reference evidence="7" key="2">
    <citation type="submission" date="2014-07" db="EMBL/GenBank/DDBJ databases">
        <authorList>
            <person name="Hull J."/>
        </authorList>
    </citation>
    <scope>NUCLEOTIDE SEQUENCE</scope>
</reference>
<dbReference type="SUPFAM" id="SSF69593">
    <property type="entry name" value="Glycerol-3-phosphate (1)-acyltransferase"/>
    <property type="match status" value="1"/>
</dbReference>
<evidence type="ECO:0000259" key="6">
    <source>
        <dbReference type="SMART" id="SM00563"/>
    </source>
</evidence>
<dbReference type="EC" id="2.3.1.51" evidence="2"/>
<gene>
    <name evidence="7" type="primary">AGPAT2_0</name>
    <name evidence="7" type="ORF">CM83_21452</name>
</gene>
<keyword evidence="5" id="KW-0812">Transmembrane</keyword>
<name>A0A0A9X2N6_LYGHE</name>
<dbReference type="InterPro" id="IPR002123">
    <property type="entry name" value="Plipid/glycerol_acylTrfase"/>
</dbReference>
<dbReference type="GO" id="GO:0006654">
    <property type="term" value="P:phosphatidic acid biosynthetic process"/>
    <property type="evidence" value="ECO:0007669"/>
    <property type="project" value="TreeGrafter"/>
</dbReference>
<evidence type="ECO:0000313" key="7">
    <source>
        <dbReference type="EMBL" id="JAG14982.1"/>
    </source>
</evidence>
<dbReference type="GO" id="GO:0003841">
    <property type="term" value="F:1-acylglycerol-3-phosphate O-acyltransferase activity"/>
    <property type="evidence" value="ECO:0007669"/>
    <property type="project" value="UniProtKB-EC"/>
</dbReference>
<dbReference type="PANTHER" id="PTHR10434">
    <property type="entry name" value="1-ACYL-SN-GLYCEROL-3-PHOSPHATE ACYLTRANSFERASE"/>
    <property type="match status" value="1"/>
</dbReference>
<evidence type="ECO:0000256" key="2">
    <source>
        <dbReference type="ARBA" id="ARBA00013211"/>
    </source>
</evidence>
<feature type="transmembrane region" description="Helical" evidence="5">
    <location>
        <begin position="17"/>
        <end position="46"/>
    </location>
</feature>
<dbReference type="PANTHER" id="PTHR10434:SF11">
    <property type="entry name" value="1-ACYL-SN-GLYCEROL-3-PHOSPHATE ACYLTRANSFERASE"/>
    <property type="match status" value="1"/>
</dbReference>
<protein>
    <recommendedName>
        <fullName evidence="2">1-acylglycerol-3-phosphate O-acyltransferase</fullName>
        <ecNumber evidence="2">2.3.1.51</ecNumber>
    </recommendedName>
</protein>
<dbReference type="CDD" id="cd07989">
    <property type="entry name" value="LPLAT_AGPAT-like"/>
    <property type="match status" value="1"/>
</dbReference>
<evidence type="ECO:0000256" key="3">
    <source>
        <dbReference type="ARBA" id="ARBA00022679"/>
    </source>
</evidence>
<keyword evidence="4 7" id="KW-0012">Acyltransferase</keyword>
<evidence type="ECO:0000256" key="4">
    <source>
        <dbReference type="ARBA" id="ARBA00023315"/>
    </source>
</evidence>
<sequence length="257" mass="29135">MSIIVQKSKFLMEKLQYWVVLTFFVFLLSLEAALFVPLVILLTPIFPGFVKWFIWAMVRGVLGRVIGLNVELEDAFKLESAPKGIIVMNHQSIWDFLTVCSMYSRLGDTIHTVSRKEVYYMWPLGFAMWLAGSIFIDRSSPATALNHLTEEARRIFDPSNPNKSKIIIFPEGTRNKGLGGFLEFRKGAFKIAASLNVPVIPIVCPPHKFIGHLTFFGSATLNLMILDPVLLNPESDLVPQIQTIKDKMLVEYHKSMD</sequence>
<feature type="domain" description="Phospholipid/glycerol acyltransferase" evidence="6">
    <location>
        <begin position="84"/>
        <end position="207"/>
    </location>
</feature>
<proteinExistence type="predicted"/>
<dbReference type="AlphaFoldDB" id="A0A0A9X2N6"/>
<evidence type="ECO:0000256" key="5">
    <source>
        <dbReference type="SAM" id="Phobius"/>
    </source>
</evidence>
<reference evidence="7" key="1">
    <citation type="journal article" date="2014" name="PLoS ONE">
        <title>Transcriptome-Based Identification of ABC Transporters in the Western Tarnished Plant Bug Lygus hesperus.</title>
        <authorList>
            <person name="Hull J.J."/>
            <person name="Chaney K."/>
            <person name="Geib S.M."/>
            <person name="Fabrick J.A."/>
            <person name="Brent C.S."/>
            <person name="Walsh D."/>
            <person name="Lavine L.C."/>
        </authorList>
    </citation>
    <scope>NUCLEOTIDE SEQUENCE</scope>
</reference>
<keyword evidence="5" id="KW-0472">Membrane</keyword>
<keyword evidence="5" id="KW-1133">Transmembrane helix</keyword>
<comment type="pathway">
    <text evidence="1">Phospholipid metabolism; CDP-diacylglycerol biosynthesis; CDP-diacylglycerol from sn-glycerol 3-phosphate: step 2/3.</text>
</comment>
<organism evidence="7">
    <name type="scientific">Lygus hesperus</name>
    <name type="common">Western plant bug</name>
    <dbReference type="NCBI Taxonomy" id="30085"/>
    <lineage>
        <taxon>Eukaryota</taxon>
        <taxon>Metazoa</taxon>
        <taxon>Ecdysozoa</taxon>
        <taxon>Arthropoda</taxon>
        <taxon>Hexapoda</taxon>
        <taxon>Insecta</taxon>
        <taxon>Pterygota</taxon>
        <taxon>Neoptera</taxon>
        <taxon>Paraneoptera</taxon>
        <taxon>Hemiptera</taxon>
        <taxon>Heteroptera</taxon>
        <taxon>Panheteroptera</taxon>
        <taxon>Cimicomorpha</taxon>
        <taxon>Miridae</taxon>
        <taxon>Mirini</taxon>
        <taxon>Lygus</taxon>
    </lineage>
</organism>